<dbReference type="Pfam" id="PF01753">
    <property type="entry name" value="zf-MYND"/>
    <property type="match status" value="1"/>
</dbReference>
<keyword evidence="3" id="KW-0862">Zinc</keyword>
<keyword evidence="1" id="KW-0479">Metal-binding</keyword>
<dbReference type="EMBL" id="JAWWNJ010000133">
    <property type="protein sequence ID" value="KAK6985008.1"/>
    <property type="molecule type" value="Genomic_DNA"/>
</dbReference>
<dbReference type="PROSITE" id="PS50865">
    <property type="entry name" value="ZF_MYND_2"/>
    <property type="match status" value="1"/>
</dbReference>
<dbReference type="SUPFAM" id="SSF144232">
    <property type="entry name" value="HIT/MYND zinc finger-like"/>
    <property type="match status" value="1"/>
</dbReference>
<keyword evidence="7" id="KW-1185">Reference proteome</keyword>
<gene>
    <name evidence="6" type="ORF">R3P38DRAFT_3451163</name>
</gene>
<accession>A0AAV9ZL98</accession>
<evidence type="ECO:0000256" key="3">
    <source>
        <dbReference type="ARBA" id="ARBA00022833"/>
    </source>
</evidence>
<reference evidence="6 7" key="1">
    <citation type="journal article" date="2024" name="J Genomics">
        <title>Draft genome sequencing and assembly of Favolaschia claudopus CIRM-BRFM 2984 isolated from oak limbs.</title>
        <authorList>
            <person name="Navarro D."/>
            <person name="Drula E."/>
            <person name="Chaduli D."/>
            <person name="Cazenave R."/>
            <person name="Ahrendt S."/>
            <person name="Wang J."/>
            <person name="Lipzen A."/>
            <person name="Daum C."/>
            <person name="Barry K."/>
            <person name="Grigoriev I.V."/>
            <person name="Favel A."/>
            <person name="Rosso M.N."/>
            <person name="Martin F."/>
        </authorList>
    </citation>
    <scope>NUCLEOTIDE SEQUENCE [LARGE SCALE GENOMIC DNA]</scope>
    <source>
        <strain evidence="6 7">CIRM-BRFM 2984</strain>
    </source>
</reference>
<dbReference type="GO" id="GO:0008270">
    <property type="term" value="F:zinc ion binding"/>
    <property type="evidence" value="ECO:0007669"/>
    <property type="project" value="UniProtKB-KW"/>
</dbReference>
<evidence type="ECO:0000256" key="1">
    <source>
        <dbReference type="ARBA" id="ARBA00022723"/>
    </source>
</evidence>
<organism evidence="6 7">
    <name type="scientific">Favolaschia claudopus</name>
    <dbReference type="NCBI Taxonomy" id="2862362"/>
    <lineage>
        <taxon>Eukaryota</taxon>
        <taxon>Fungi</taxon>
        <taxon>Dikarya</taxon>
        <taxon>Basidiomycota</taxon>
        <taxon>Agaricomycotina</taxon>
        <taxon>Agaricomycetes</taxon>
        <taxon>Agaricomycetidae</taxon>
        <taxon>Agaricales</taxon>
        <taxon>Marasmiineae</taxon>
        <taxon>Mycenaceae</taxon>
        <taxon>Favolaschia</taxon>
    </lineage>
</organism>
<feature type="domain" description="MYND-type" evidence="5">
    <location>
        <begin position="359"/>
        <end position="396"/>
    </location>
</feature>
<name>A0AAV9ZL98_9AGAR</name>
<evidence type="ECO:0000256" key="4">
    <source>
        <dbReference type="PROSITE-ProRule" id="PRU00134"/>
    </source>
</evidence>
<keyword evidence="2 4" id="KW-0863">Zinc-finger</keyword>
<evidence type="ECO:0000256" key="2">
    <source>
        <dbReference type="ARBA" id="ARBA00022771"/>
    </source>
</evidence>
<sequence>MSSKDTIDPRKLKTYLGDLDEKKVPKAAKPPVANDSSHLAWKSLVKLGNLPLSNLLLASTLRSQVVDAWSGIFTWCCYFYGQRVHAEIVSENAGKAIETISSVILALYLDADIKIPIKATTGVLALCTRLCMHPASPTAPFILLSILQSSTTRDNMDEIVLAANDEAEKIARRTFHFVHALTNFLSIPDHPLAWTLLADTATWVVSRMLSLMAPLIGADGAQNYSRCVHTGLTFLERALVEHNCPRSVSQAVDAGLLEAICILSTKVDSRGDLAPCKPLLQHILRDIMPQNLMYRSVIKVMKREHRDISPELVDATVMKSYLCDDWMSWLLLLYLPARVAKLPKEIRGVARVGCEYVNCSKSGRKSELRACGGCMYVYYCSRECQKTAWPTHRTLCKLKKSSIALGGVPMFLDSDAAFIRELMFADANVHLPHLRKVAKRDFPKEPVENFIVSIDYTNADYPAGTCCLKNINTYVFPPSDDESIDPANRDAQNQEMLNVVLRNPRRYMFIESIFMFGTERETRNVVMGGNLWLSPSPWPNDNVQSALDWQNNRCENHEPEVGLRDFFMSLTV</sequence>
<comment type="caution">
    <text evidence="6">The sequence shown here is derived from an EMBL/GenBank/DDBJ whole genome shotgun (WGS) entry which is preliminary data.</text>
</comment>
<proteinExistence type="predicted"/>
<evidence type="ECO:0000259" key="5">
    <source>
        <dbReference type="PROSITE" id="PS50865"/>
    </source>
</evidence>
<dbReference type="Gene3D" id="6.10.140.2220">
    <property type="match status" value="1"/>
</dbReference>
<dbReference type="AlphaFoldDB" id="A0AAV9ZL98"/>
<protein>
    <submittedName>
        <fullName evidence="6">MYND-type domain-containing protein</fullName>
    </submittedName>
</protein>
<evidence type="ECO:0000313" key="6">
    <source>
        <dbReference type="EMBL" id="KAK6985008.1"/>
    </source>
</evidence>
<dbReference type="Proteomes" id="UP001362999">
    <property type="component" value="Unassembled WGS sequence"/>
</dbReference>
<dbReference type="InterPro" id="IPR002893">
    <property type="entry name" value="Znf_MYND"/>
</dbReference>
<evidence type="ECO:0000313" key="7">
    <source>
        <dbReference type="Proteomes" id="UP001362999"/>
    </source>
</evidence>